<name>A0ABW3G8E7_9NOCA</name>
<feature type="chain" id="PRO_5045497277" evidence="1">
    <location>
        <begin position="31"/>
        <end position="194"/>
    </location>
</feature>
<evidence type="ECO:0000256" key="1">
    <source>
        <dbReference type="SAM" id="SignalP"/>
    </source>
</evidence>
<dbReference type="EMBL" id="JBHTIL010000001">
    <property type="protein sequence ID" value="MFD0926731.1"/>
    <property type="molecule type" value="Genomic_DNA"/>
</dbReference>
<proteinExistence type="predicted"/>
<reference evidence="3" key="1">
    <citation type="journal article" date="2019" name="Int. J. Syst. Evol. Microbiol.">
        <title>The Global Catalogue of Microorganisms (GCM) 10K type strain sequencing project: providing services to taxonomists for standard genome sequencing and annotation.</title>
        <authorList>
            <consortium name="The Broad Institute Genomics Platform"/>
            <consortium name="The Broad Institute Genome Sequencing Center for Infectious Disease"/>
            <person name="Wu L."/>
            <person name="Ma J."/>
        </authorList>
    </citation>
    <scope>NUCLEOTIDE SEQUENCE [LARGE SCALE GENOMIC DNA]</scope>
    <source>
        <strain evidence="3">CCUG 50873</strain>
    </source>
</reference>
<protein>
    <submittedName>
        <fullName evidence="2">Uncharacterized protein</fullName>
    </submittedName>
</protein>
<evidence type="ECO:0000313" key="3">
    <source>
        <dbReference type="Proteomes" id="UP001597068"/>
    </source>
</evidence>
<keyword evidence="1" id="KW-0732">Signal</keyword>
<dbReference type="Proteomes" id="UP001597068">
    <property type="component" value="Unassembled WGS sequence"/>
</dbReference>
<comment type="caution">
    <text evidence="2">The sequence shown here is derived from an EMBL/GenBank/DDBJ whole genome shotgun (WGS) entry which is preliminary data.</text>
</comment>
<accession>A0ABW3G8E7</accession>
<sequence>MHRTARWSVTALSGLLVAAGAAVGVTPASAGSVTVPSPIKAAPGSVDLRSVTVDYDRGTGRLDVTLVTRGAAGFGRGYGPTYSVLLYGPRNVTGGTGQSVAAISLSGDPTRDGFPVRKGTPFTGPMIFNPVGTDKNQIVTMTMRYAGNRVEFRTQDDRLKNLPLAFFDVQTSLDQIYVASDVGTTDRLRGRIPN</sequence>
<evidence type="ECO:0000313" key="2">
    <source>
        <dbReference type="EMBL" id="MFD0926731.1"/>
    </source>
</evidence>
<gene>
    <name evidence="2" type="ORF">ACFQ04_13395</name>
</gene>
<feature type="signal peptide" evidence="1">
    <location>
        <begin position="1"/>
        <end position="30"/>
    </location>
</feature>
<organism evidence="2 3">
    <name type="scientific">Williamsia deligens</name>
    <dbReference type="NCBI Taxonomy" id="321325"/>
    <lineage>
        <taxon>Bacteria</taxon>
        <taxon>Bacillati</taxon>
        <taxon>Actinomycetota</taxon>
        <taxon>Actinomycetes</taxon>
        <taxon>Mycobacteriales</taxon>
        <taxon>Nocardiaceae</taxon>
        <taxon>Williamsia</taxon>
    </lineage>
</organism>
<dbReference type="RefSeq" id="WP_253645415.1">
    <property type="nucleotide sequence ID" value="NZ_BAAAMO010000002.1"/>
</dbReference>
<keyword evidence="3" id="KW-1185">Reference proteome</keyword>